<comment type="caution">
    <text evidence="4">The sequence shown here is derived from an EMBL/GenBank/DDBJ whole genome shotgun (WGS) entry which is preliminary data.</text>
</comment>
<feature type="active site" description="Nucleophile" evidence="2">
    <location>
        <position position="13"/>
    </location>
</feature>
<comment type="catalytic activity">
    <reaction evidence="1">
        <text>2-hydroxychromene-2-carboxylate = (3E)-4-(2-hydroxyphenyl)-2-oxobut-3-enoate</text>
        <dbReference type="Rhea" id="RHEA:27401"/>
        <dbReference type="ChEBI" id="CHEBI:59350"/>
        <dbReference type="ChEBI" id="CHEBI:59353"/>
        <dbReference type="EC" id="5.99.1.4"/>
    </reaction>
</comment>
<feature type="domain" description="DSBA-like thioredoxin" evidence="3">
    <location>
        <begin position="5"/>
        <end position="196"/>
    </location>
</feature>
<keyword evidence="1 4" id="KW-0413">Isomerase</keyword>
<dbReference type="Pfam" id="PF01323">
    <property type="entry name" value="DSBA"/>
    <property type="match status" value="1"/>
</dbReference>
<dbReference type="SUPFAM" id="SSF52833">
    <property type="entry name" value="Thioredoxin-like"/>
    <property type="match status" value="1"/>
</dbReference>
<dbReference type="EMBL" id="QJJS01000021">
    <property type="protein sequence ID" value="PXW93295.1"/>
    <property type="molecule type" value="Genomic_DNA"/>
</dbReference>
<dbReference type="CDD" id="cd03022">
    <property type="entry name" value="DsbA_HCCA_Iso"/>
    <property type="match status" value="1"/>
</dbReference>
<sequence>MASAIDFYFDFSSPYGYFASTRIDELAAKYGRDVEWHPILLGVVFKTTGSAPLPQIPMKGEYSRRDFERSARFHAIDYQEPTAFPIPTQAAARAMLWVQSKAGDDRAIEFAKALFRAYFVENRNIGDPEVVAAVGTALGLDGAALSAGMNSTAVKDQLRAETDLAMAKGVFGSPFVIVDGEPFWGFDRFDQVEALLRDGRV</sequence>
<dbReference type="AlphaFoldDB" id="A0A318GVW0"/>
<evidence type="ECO:0000259" key="3">
    <source>
        <dbReference type="Pfam" id="PF01323"/>
    </source>
</evidence>
<name>A0A318GVW0_9BURK</name>
<evidence type="ECO:0000313" key="4">
    <source>
        <dbReference type="EMBL" id="PXW93295.1"/>
    </source>
</evidence>
<evidence type="ECO:0000313" key="5">
    <source>
        <dbReference type="Proteomes" id="UP000247811"/>
    </source>
</evidence>
<dbReference type="EC" id="5.99.1.4" evidence="1"/>
<keyword evidence="5" id="KW-1185">Reference proteome</keyword>
<comment type="similarity">
    <text evidence="1">Belongs to the GST superfamily. NadH family.</text>
</comment>
<proteinExistence type="inferred from homology"/>
<dbReference type="GO" id="GO:0004364">
    <property type="term" value="F:glutathione transferase activity"/>
    <property type="evidence" value="ECO:0007669"/>
    <property type="project" value="TreeGrafter"/>
</dbReference>
<accession>A0A318GVW0</accession>
<dbReference type="InterPro" id="IPR044087">
    <property type="entry name" value="NahD-like"/>
</dbReference>
<dbReference type="OrthoDB" id="8560325at2"/>
<gene>
    <name evidence="4" type="ORF">C7444_12161</name>
</gene>
<organism evidence="4 5">
    <name type="scientific">Sphaerotilus hippei</name>
    <dbReference type="NCBI Taxonomy" id="744406"/>
    <lineage>
        <taxon>Bacteria</taxon>
        <taxon>Pseudomonadati</taxon>
        <taxon>Pseudomonadota</taxon>
        <taxon>Betaproteobacteria</taxon>
        <taxon>Burkholderiales</taxon>
        <taxon>Sphaerotilaceae</taxon>
        <taxon>Sphaerotilus</taxon>
    </lineage>
</organism>
<dbReference type="GO" id="GO:0018845">
    <property type="term" value="F:2-hydroxychromene-2-carboxylate isomerase activity"/>
    <property type="evidence" value="ECO:0007669"/>
    <property type="project" value="UniProtKB-UniRule"/>
</dbReference>
<dbReference type="PANTHER" id="PTHR42943:SF2">
    <property type="entry name" value="GLUTATHIONE S-TRANSFERASE KAPPA 1"/>
    <property type="match status" value="1"/>
</dbReference>
<dbReference type="InterPro" id="IPR036249">
    <property type="entry name" value="Thioredoxin-like_sf"/>
</dbReference>
<protein>
    <recommendedName>
        <fullName evidence="1">2-hydroxychromene-2-carboxylate isomerase</fullName>
        <ecNumber evidence="1">5.99.1.4</ecNumber>
    </recommendedName>
</protein>
<dbReference type="InterPro" id="IPR051924">
    <property type="entry name" value="GST_Kappa/NadH"/>
</dbReference>
<dbReference type="Proteomes" id="UP000247811">
    <property type="component" value="Unassembled WGS sequence"/>
</dbReference>
<evidence type="ECO:0000256" key="2">
    <source>
        <dbReference type="PIRSR" id="PIRSR006386-1"/>
    </source>
</evidence>
<dbReference type="GO" id="GO:1901170">
    <property type="term" value="P:naphthalene catabolic process"/>
    <property type="evidence" value="ECO:0007669"/>
    <property type="project" value="InterPro"/>
</dbReference>
<dbReference type="PANTHER" id="PTHR42943">
    <property type="entry name" value="GLUTATHIONE S-TRANSFERASE KAPPA"/>
    <property type="match status" value="1"/>
</dbReference>
<dbReference type="InterPro" id="IPR014440">
    <property type="entry name" value="HCCAis_GSTk"/>
</dbReference>
<reference evidence="4 5" key="1">
    <citation type="submission" date="2018-05" db="EMBL/GenBank/DDBJ databases">
        <title>Genomic Encyclopedia of Type Strains, Phase IV (KMG-IV): sequencing the most valuable type-strain genomes for metagenomic binning, comparative biology and taxonomic classification.</title>
        <authorList>
            <person name="Goeker M."/>
        </authorList>
    </citation>
    <scope>NUCLEOTIDE SEQUENCE [LARGE SCALE GENOMIC DNA]</scope>
    <source>
        <strain evidence="4 5">DSM 566</strain>
    </source>
</reference>
<dbReference type="PIRSF" id="PIRSF006386">
    <property type="entry name" value="HCCAis_GSTk"/>
    <property type="match status" value="1"/>
</dbReference>
<dbReference type="Gene3D" id="3.40.30.10">
    <property type="entry name" value="Glutaredoxin"/>
    <property type="match status" value="1"/>
</dbReference>
<dbReference type="RefSeq" id="WP_110402189.1">
    <property type="nucleotide sequence ID" value="NZ_QJJS01000021.1"/>
</dbReference>
<dbReference type="GO" id="GO:0004602">
    <property type="term" value="F:glutathione peroxidase activity"/>
    <property type="evidence" value="ECO:0007669"/>
    <property type="project" value="TreeGrafter"/>
</dbReference>
<evidence type="ECO:0000256" key="1">
    <source>
        <dbReference type="PIRNR" id="PIRNR006386"/>
    </source>
</evidence>
<dbReference type="GO" id="GO:0006749">
    <property type="term" value="P:glutathione metabolic process"/>
    <property type="evidence" value="ECO:0007669"/>
    <property type="project" value="TreeGrafter"/>
</dbReference>
<dbReference type="InterPro" id="IPR001853">
    <property type="entry name" value="DSBA-like_thioredoxin_dom"/>
</dbReference>